<reference evidence="3" key="4">
    <citation type="submission" date="2025-09" db="UniProtKB">
        <authorList>
            <consortium name="Ensembl"/>
        </authorList>
    </citation>
    <scope>IDENTIFICATION</scope>
</reference>
<keyword evidence="1" id="KW-0472">Membrane</keyword>
<feature type="domain" description="Ig-like" evidence="2">
    <location>
        <begin position="609"/>
        <end position="692"/>
    </location>
</feature>
<keyword evidence="1" id="KW-1133">Transmembrane helix</keyword>
<feature type="domain" description="Ig-like" evidence="2">
    <location>
        <begin position="785"/>
        <end position="868"/>
    </location>
</feature>
<dbReference type="InterPro" id="IPR007110">
    <property type="entry name" value="Ig-like_dom"/>
</dbReference>
<evidence type="ECO:0000313" key="3">
    <source>
        <dbReference type="Ensembl" id="ENSELUP00000020089.3"/>
    </source>
</evidence>
<proteinExistence type="predicted"/>
<dbReference type="InterPro" id="IPR013783">
    <property type="entry name" value="Ig-like_fold"/>
</dbReference>
<feature type="domain" description="Ig-like" evidence="2">
    <location>
        <begin position="1137"/>
        <end position="1219"/>
    </location>
</feature>
<sequence length="1302" mass="141407">MSCSYTFPSGTVTSTFWFTKDTYKNPVNLIVDSDYTGRVKYHDEKYRHTLTITDLRETDSAVYKFRFTTDGDKYTGGPGVTLSVTGLQVKMTPVTVTDGDSVNLTCITTCTLIGHTYIWYRNKQLLTNQEVSLHLNPVSSEDAGNYSCAVKGLESLPSPEKKLIVTYGPRNTSVSISPSGEIVEGSSVTLTCSSDANPPVDKYTWYKKTVTSPKASGQSYSINNITYLDRGEYYCVAENKYGRLNSFSVSVVVLYGPKNPSVSVSPSGEIMEGSSVTLTCSSYANPPVNKYTWYKKTVPSPKSSVESYSITNITSEESGEYYCEAENKYGRLNSFSVFVDIQYGPKISSVSVSPSGEIMEGSSVTLTCSSDANPPVNKYTWYKKTVTSPKASGQNYSITNITSEHSGEYYCLAENKYGRLNSSSVSVDVQYSPKNPSVSVSPFGEIMEGSSVTLTCSSDANPPVDKYTWYKKTVTSPKASGQTYSITNITSEESGEYYCEAQNKYGRLHSFSVSVDVQYGPKIPSASVSPSGEIVEGSSVTLTCSSDANPPVDKYTWYKKNVNSPKASGQSYSITNITSEDSGEYYCEAENKYGRLNSSSVYVDVQYGPKIPSVSVSPSGEIVEGSSVTLTCSSDANPHVDKYTWYKKTVTSPIASGQSYSITTIRSEDSGEYYCEAENIYGHLNSSSMSVDVHYGPKIPSVSVSPSGEIMEGSSVTLTCSSDANPPVDKYTWYKKNDNSPKSSGQIYSITNIRTEYSGEYYCEAENKYGRLNSSSVYVDVQYGPKIPSVSVSPSGEIVEGSSVTLTCSSDANPPVDKYIWYKKTVTSPIASGQSYSITNIRSEDSGEYYCEAENIYGHLNSSSVSVDVHYGPKNTSVSVSPSGEIMEGSSVTLTCSSDANPPVDKYIWYKKNVTSPKASGQSYSFNKITYEHSGEYYCMAENKYGRLNSFSVSVVVLYGPKNTSVSVSPSGEIVEGSSVTLTCSSDANPPVDKYTWYKKTVTSPIASGQSYSITNIRSEDSGEYYCEAENIYGRLSSPFVSVDVQYGPKNSSVSVSPSGEIVEGSSGTLTCNSDANPPVDKYTWYKKTVTSPKASGQTYSITNITSEDSGEYYCEAENKYGRLNSFSMSVLVLYGPKNTSVSVSPSGEIVEGSSVTLTCSSDANPPVDKYTWYKKTVTSPKASGQNYSIANISSEDIGEYYCEAVNTYGRLNSTALMVIATGKQTSVRTSAAGITVVVLFLVLLLLLFGLMWFRKKPSKFTADNGHGDSVYTNILIKDMAPIAQQTAETTDHGEIDCGSSS</sequence>
<keyword evidence="1" id="KW-0812">Transmembrane</keyword>
<dbReference type="InterPro" id="IPR003598">
    <property type="entry name" value="Ig_sub2"/>
</dbReference>
<dbReference type="Proteomes" id="UP000265140">
    <property type="component" value="Chromosome 9"/>
</dbReference>
<feature type="domain" description="Ig-like" evidence="2">
    <location>
        <begin position="961"/>
        <end position="1046"/>
    </location>
</feature>
<feature type="domain" description="Ig-like" evidence="2">
    <location>
        <begin position="521"/>
        <end position="606"/>
    </location>
</feature>
<accession>A0A3P8YU06</accession>
<dbReference type="PANTHER" id="PTHR46013">
    <property type="entry name" value="VASCULAR CELL ADHESION MOLECULE 1"/>
    <property type="match status" value="1"/>
</dbReference>
<feature type="domain" description="Ig-like" evidence="2">
    <location>
        <begin position="169"/>
        <end position="250"/>
    </location>
</feature>
<reference evidence="3" key="3">
    <citation type="submission" date="2025-08" db="UniProtKB">
        <authorList>
            <consortium name="Ensembl"/>
        </authorList>
    </citation>
    <scope>IDENTIFICATION</scope>
</reference>
<dbReference type="Bgee" id="ENSELUG00000025018">
    <property type="expression patterns" value="Expressed in spleen and 2 other cell types or tissues"/>
</dbReference>
<dbReference type="InterPro" id="IPR003599">
    <property type="entry name" value="Ig_sub"/>
</dbReference>
<gene>
    <name evidence="3" type="primary">PTPRJ</name>
</gene>
<dbReference type="GeneTree" id="ENSGT01010000222294"/>
<evidence type="ECO:0000256" key="1">
    <source>
        <dbReference type="SAM" id="Phobius"/>
    </source>
</evidence>
<dbReference type="PROSITE" id="PS50835">
    <property type="entry name" value="IG_LIKE"/>
    <property type="match status" value="13"/>
</dbReference>
<organism evidence="3 4">
    <name type="scientific">Esox lucius</name>
    <name type="common">Northern pike</name>
    <dbReference type="NCBI Taxonomy" id="8010"/>
    <lineage>
        <taxon>Eukaryota</taxon>
        <taxon>Metazoa</taxon>
        <taxon>Chordata</taxon>
        <taxon>Craniata</taxon>
        <taxon>Vertebrata</taxon>
        <taxon>Euteleostomi</taxon>
        <taxon>Actinopterygii</taxon>
        <taxon>Neopterygii</taxon>
        <taxon>Teleostei</taxon>
        <taxon>Protacanthopterygii</taxon>
        <taxon>Esociformes</taxon>
        <taxon>Esocidae</taxon>
        <taxon>Esox</taxon>
    </lineage>
</organism>
<keyword evidence="4" id="KW-1185">Reference proteome</keyword>
<dbReference type="OMA" id="CHYDERI"/>
<feature type="domain" description="Ig-like" evidence="2">
    <location>
        <begin position="1049"/>
        <end position="1130"/>
    </location>
</feature>
<feature type="domain" description="Ig-like" evidence="2">
    <location>
        <begin position="260"/>
        <end position="336"/>
    </location>
</feature>
<dbReference type="Pfam" id="PF13927">
    <property type="entry name" value="Ig_3"/>
    <property type="match status" value="5"/>
</dbReference>
<name>A0A3P8YU06_ESOLU</name>
<dbReference type="InterPro" id="IPR036179">
    <property type="entry name" value="Ig-like_dom_sf"/>
</dbReference>
<dbReference type="AlphaFoldDB" id="A0A3P8YU06"/>
<dbReference type="InParanoid" id="A0A3P8YU06"/>
<feature type="domain" description="Ig-like" evidence="2">
    <location>
        <begin position="345"/>
        <end position="426"/>
    </location>
</feature>
<reference evidence="3" key="2">
    <citation type="submission" date="2020-02" db="EMBL/GenBank/DDBJ databases">
        <title>Esox lucius (northern pike) genome, fEsoLuc1, primary haplotype.</title>
        <authorList>
            <person name="Myers G."/>
            <person name="Karagic N."/>
            <person name="Meyer A."/>
            <person name="Pippel M."/>
            <person name="Reichard M."/>
            <person name="Winkler S."/>
            <person name="Tracey A."/>
            <person name="Sims Y."/>
            <person name="Howe K."/>
            <person name="Rhie A."/>
            <person name="Formenti G."/>
            <person name="Durbin R."/>
            <person name="Fedrigo O."/>
            <person name="Jarvis E.D."/>
        </authorList>
    </citation>
    <scope>NUCLEOTIDE SEQUENCE [LARGE SCALE GENOMIC DNA]</scope>
</reference>
<dbReference type="Ensembl" id="ENSELUT00000030412.3">
    <property type="protein sequence ID" value="ENSELUP00000020089.3"/>
    <property type="gene ID" value="ENSELUG00000025018.2"/>
</dbReference>
<feature type="domain" description="Ig-like" evidence="2">
    <location>
        <begin position="697"/>
        <end position="782"/>
    </location>
</feature>
<protein>
    <recommendedName>
        <fullName evidence="2">Ig-like domain-containing protein</fullName>
    </recommendedName>
</protein>
<feature type="domain" description="Ig-like" evidence="2">
    <location>
        <begin position="873"/>
        <end position="954"/>
    </location>
</feature>
<dbReference type="CDD" id="cd00096">
    <property type="entry name" value="Ig"/>
    <property type="match status" value="4"/>
</dbReference>
<dbReference type="Gene3D" id="2.60.40.10">
    <property type="entry name" value="Immunoglobulins"/>
    <property type="match status" value="14"/>
</dbReference>
<evidence type="ECO:0000259" key="2">
    <source>
        <dbReference type="PROSITE" id="PS50835"/>
    </source>
</evidence>
<dbReference type="SMART" id="SM00408">
    <property type="entry name" value="IGc2"/>
    <property type="match status" value="13"/>
</dbReference>
<feature type="domain" description="Ig-like" evidence="2">
    <location>
        <begin position="78"/>
        <end position="166"/>
    </location>
</feature>
<evidence type="ECO:0000313" key="4">
    <source>
        <dbReference type="Proteomes" id="UP000265140"/>
    </source>
</evidence>
<dbReference type="Pfam" id="PF13895">
    <property type="entry name" value="Ig_2"/>
    <property type="match status" value="8"/>
</dbReference>
<dbReference type="SMART" id="SM00409">
    <property type="entry name" value="IG"/>
    <property type="match status" value="14"/>
</dbReference>
<feature type="domain" description="Ig-like" evidence="2">
    <location>
        <begin position="436"/>
        <end position="514"/>
    </location>
</feature>
<dbReference type="PANTHER" id="PTHR46013:SF4">
    <property type="entry name" value="B-CELL RECEPTOR CD22-RELATED"/>
    <property type="match status" value="1"/>
</dbReference>
<reference evidence="4" key="1">
    <citation type="journal article" date="2014" name="PLoS ONE">
        <title>The genome and linkage map of the northern pike (Esox lucius): conserved synteny revealed between the salmonid sister group and the Neoteleostei.</title>
        <authorList>
            <person name="Rondeau E.B."/>
            <person name="Minkley D.R."/>
            <person name="Leong J.S."/>
            <person name="Messmer A.M."/>
            <person name="Jantzen J.R."/>
            <person name="von Schalburg K.R."/>
            <person name="Lemon C."/>
            <person name="Bird N.H."/>
            <person name="Koop B.F."/>
        </authorList>
    </citation>
    <scope>NUCLEOTIDE SEQUENCE</scope>
</reference>
<feature type="transmembrane region" description="Helical" evidence="1">
    <location>
        <begin position="1232"/>
        <end position="1254"/>
    </location>
</feature>
<dbReference type="SUPFAM" id="SSF48726">
    <property type="entry name" value="Immunoglobulin"/>
    <property type="match status" value="14"/>
</dbReference>